<reference evidence="2 3" key="1">
    <citation type="journal article" date="2019" name="Plant Biotechnol. J.">
        <title>The red bayberry genome and genetic basis of sex determination.</title>
        <authorList>
            <person name="Jia H.M."/>
            <person name="Jia H.J."/>
            <person name="Cai Q.L."/>
            <person name="Wang Y."/>
            <person name="Zhao H.B."/>
            <person name="Yang W.F."/>
            <person name="Wang G.Y."/>
            <person name="Li Y.H."/>
            <person name="Zhan D.L."/>
            <person name="Shen Y.T."/>
            <person name="Niu Q.F."/>
            <person name="Chang L."/>
            <person name="Qiu J."/>
            <person name="Zhao L."/>
            <person name="Xie H.B."/>
            <person name="Fu W.Y."/>
            <person name="Jin J."/>
            <person name="Li X.W."/>
            <person name="Jiao Y."/>
            <person name="Zhou C.C."/>
            <person name="Tu T."/>
            <person name="Chai C.Y."/>
            <person name="Gao J.L."/>
            <person name="Fan L.J."/>
            <person name="van de Weg E."/>
            <person name="Wang J.Y."/>
            <person name="Gao Z.S."/>
        </authorList>
    </citation>
    <scope>NUCLEOTIDE SEQUENCE [LARGE SCALE GENOMIC DNA]</scope>
    <source>
        <tissue evidence="2">Leaves</tissue>
    </source>
</reference>
<protein>
    <submittedName>
        <fullName evidence="2">Myosin-5</fullName>
    </submittedName>
</protein>
<proteinExistence type="predicted"/>
<evidence type="ECO:0000313" key="3">
    <source>
        <dbReference type="Proteomes" id="UP000516437"/>
    </source>
</evidence>
<dbReference type="Proteomes" id="UP000516437">
    <property type="component" value="Unassembled WGS sequence"/>
</dbReference>
<keyword evidence="1" id="KW-0732">Signal</keyword>
<accession>A0A6A1WXB7</accession>
<comment type="caution">
    <text evidence="2">The sequence shown here is derived from an EMBL/GenBank/DDBJ whole genome shotgun (WGS) entry which is preliminary data.</text>
</comment>
<organism evidence="2 3">
    <name type="scientific">Morella rubra</name>
    <name type="common">Chinese bayberry</name>
    <dbReference type="NCBI Taxonomy" id="262757"/>
    <lineage>
        <taxon>Eukaryota</taxon>
        <taxon>Viridiplantae</taxon>
        <taxon>Streptophyta</taxon>
        <taxon>Embryophyta</taxon>
        <taxon>Tracheophyta</taxon>
        <taxon>Spermatophyta</taxon>
        <taxon>Magnoliopsida</taxon>
        <taxon>eudicotyledons</taxon>
        <taxon>Gunneridae</taxon>
        <taxon>Pentapetalae</taxon>
        <taxon>rosids</taxon>
        <taxon>fabids</taxon>
        <taxon>Fagales</taxon>
        <taxon>Myricaceae</taxon>
        <taxon>Morella</taxon>
    </lineage>
</organism>
<dbReference type="AlphaFoldDB" id="A0A6A1WXB7"/>
<dbReference type="OrthoDB" id="6108017at2759"/>
<evidence type="ECO:0000256" key="1">
    <source>
        <dbReference type="SAM" id="SignalP"/>
    </source>
</evidence>
<keyword evidence="3" id="KW-1185">Reference proteome</keyword>
<name>A0A6A1WXB7_9ROSI</name>
<feature type="signal peptide" evidence="1">
    <location>
        <begin position="1"/>
        <end position="17"/>
    </location>
</feature>
<sequence length="110" mass="12153">MTAAICLLLAAFVSANAAKAFADTNAAKGIPIAAFVHKRCYSLLLRCECCAFSNGEYVKSGLAELEKWIVGATEECPLFLQSLESVSLRQITFPRYVMKLFSFFCREKKA</sequence>
<evidence type="ECO:0000313" key="2">
    <source>
        <dbReference type="EMBL" id="KAB1228327.1"/>
    </source>
</evidence>
<dbReference type="EMBL" id="RXIC02000003">
    <property type="protein sequence ID" value="KAB1228327.1"/>
    <property type="molecule type" value="Genomic_DNA"/>
</dbReference>
<gene>
    <name evidence="2" type="ORF">CJ030_MR6G010351</name>
</gene>
<feature type="chain" id="PRO_5025499129" evidence="1">
    <location>
        <begin position="18"/>
        <end position="110"/>
    </location>
</feature>